<comment type="pathway">
    <text evidence="9">Protein modification; lipoprotein biosynthesis (signal peptide cleavage).</text>
</comment>
<dbReference type="InterPro" id="IPR001872">
    <property type="entry name" value="Peptidase_A8"/>
</dbReference>
<dbReference type="PRINTS" id="PR00781">
    <property type="entry name" value="LIPOSIGPTASE"/>
</dbReference>
<dbReference type="PANTHER" id="PTHR33695:SF1">
    <property type="entry name" value="LIPOPROTEIN SIGNAL PEPTIDASE"/>
    <property type="match status" value="1"/>
</dbReference>
<accession>A0A1G8MFZ9</accession>
<evidence type="ECO:0000256" key="11">
    <source>
        <dbReference type="RuleBase" id="RU004181"/>
    </source>
</evidence>
<dbReference type="EC" id="3.4.23.36" evidence="9"/>
<dbReference type="GO" id="GO:0005886">
    <property type="term" value="C:plasma membrane"/>
    <property type="evidence" value="ECO:0007669"/>
    <property type="project" value="UniProtKB-SubCell"/>
</dbReference>
<dbReference type="AlphaFoldDB" id="A0A1G8MFZ9"/>
<comment type="caution">
    <text evidence="9">Lacks conserved residue(s) required for the propagation of feature annotation.</text>
</comment>
<dbReference type="HAMAP" id="MF_00161">
    <property type="entry name" value="LspA"/>
    <property type="match status" value="1"/>
</dbReference>
<keyword evidence="4 9" id="KW-0812">Transmembrane</keyword>
<evidence type="ECO:0000256" key="10">
    <source>
        <dbReference type="RuleBase" id="RU000594"/>
    </source>
</evidence>
<feature type="transmembrane region" description="Helical" evidence="9">
    <location>
        <begin position="59"/>
        <end position="77"/>
    </location>
</feature>
<dbReference type="GO" id="GO:0004190">
    <property type="term" value="F:aspartic-type endopeptidase activity"/>
    <property type="evidence" value="ECO:0007669"/>
    <property type="project" value="UniProtKB-UniRule"/>
</dbReference>
<feature type="transmembrane region" description="Helical" evidence="9">
    <location>
        <begin position="84"/>
        <end position="103"/>
    </location>
</feature>
<evidence type="ECO:0000256" key="1">
    <source>
        <dbReference type="ARBA" id="ARBA00006139"/>
    </source>
</evidence>
<keyword evidence="6 9" id="KW-0378">Hydrolase</keyword>
<name>A0A1G8MFZ9_9BACI</name>
<organism evidence="12 13">
    <name type="scientific">Natribacillus halophilus</name>
    <dbReference type="NCBI Taxonomy" id="549003"/>
    <lineage>
        <taxon>Bacteria</taxon>
        <taxon>Bacillati</taxon>
        <taxon>Bacillota</taxon>
        <taxon>Bacilli</taxon>
        <taxon>Bacillales</taxon>
        <taxon>Bacillaceae</taxon>
        <taxon>Natribacillus</taxon>
    </lineage>
</organism>
<comment type="subcellular location">
    <subcellularLocation>
        <location evidence="9">Cell membrane</location>
        <topology evidence="9">Multi-pass membrane protein</topology>
    </subcellularLocation>
</comment>
<dbReference type="EMBL" id="FNEN01000004">
    <property type="protein sequence ID" value="SDI66869.1"/>
    <property type="molecule type" value="Genomic_DNA"/>
</dbReference>
<evidence type="ECO:0000256" key="6">
    <source>
        <dbReference type="ARBA" id="ARBA00022801"/>
    </source>
</evidence>
<evidence type="ECO:0000256" key="8">
    <source>
        <dbReference type="ARBA" id="ARBA00023136"/>
    </source>
</evidence>
<keyword evidence="2 9" id="KW-1003">Cell membrane</keyword>
<reference evidence="12 13" key="1">
    <citation type="submission" date="2016-10" db="EMBL/GenBank/DDBJ databases">
        <authorList>
            <person name="de Groot N.N."/>
        </authorList>
    </citation>
    <scope>NUCLEOTIDE SEQUENCE [LARGE SCALE GENOMIC DNA]</scope>
    <source>
        <strain evidence="12 13">DSM 21771</strain>
    </source>
</reference>
<keyword evidence="3 9" id="KW-0645">Protease</keyword>
<keyword evidence="7 9" id="KW-1133">Transmembrane helix</keyword>
<proteinExistence type="inferred from homology"/>
<dbReference type="UniPathway" id="UPA00665"/>
<comment type="similarity">
    <text evidence="1 9 11">Belongs to the peptidase A8 family.</text>
</comment>
<dbReference type="NCBIfam" id="TIGR00077">
    <property type="entry name" value="lspA"/>
    <property type="match status" value="1"/>
</dbReference>
<evidence type="ECO:0000256" key="2">
    <source>
        <dbReference type="ARBA" id="ARBA00022475"/>
    </source>
</evidence>
<evidence type="ECO:0000313" key="13">
    <source>
        <dbReference type="Proteomes" id="UP000198853"/>
    </source>
</evidence>
<keyword evidence="5 9" id="KW-0064">Aspartyl protease</keyword>
<comment type="function">
    <text evidence="9 10">This protein specifically catalyzes the removal of signal peptides from prolipoproteins.</text>
</comment>
<comment type="catalytic activity">
    <reaction evidence="9 10">
        <text>Release of signal peptides from bacterial membrane prolipoproteins. Hydrolyzes -Xaa-Yaa-Zaa-|-(S,diacylglyceryl)Cys-, in which Xaa is hydrophobic (preferably Leu), and Yaa (Ala or Ser) and Zaa (Gly or Ala) have small, neutral side chains.</text>
        <dbReference type="EC" id="3.4.23.36"/>
    </reaction>
</comment>
<dbReference type="GO" id="GO:0006508">
    <property type="term" value="P:proteolysis"/>
    <property type="evidence" value="ECO:0007669"/>
    <property type="project" value="UniProtKB-KW"/>
</dbReference>
<evidence type="ECO:0000256" key="3">
    <source>
        <dbReference type="ARBA" id="ARBA00022670"/>
    </source>
</evidence>
<sequence length="162" mass="18178">MIAIYYLLAIVIIGLDQFTKWLVAAYMEIGESIPVIDGVLHITSHRNEGAAFGILQGQMWLFFIVTIVVVIGVVYFMQKMGRQSVWIGMPLGILLGGTIGNFIDRLFHGEVIDFIDVYIGTYSFPIFNVADSALTVGIILLIGKMFLDERREKKKKEKADES</sequence>
<dbReference type="PANTHER" id="PTHR33695">
    <property type="entry name" value="LIPOPROTEIN SIGNAL PEPTIDASE"/>
    <property type="match status" value="1"/>
</dbReference>
<feature type="active site" evidence="9">
    <location>
        <position position="113"/>
    </location>
</feature>
<feature type="active site" evidence="9">
    <location>
        <position position="131"/>
    </location>
</feature>
<feature type="transmembrane region" description="Helical" evidence="9">
    <location>
        <begin position="123"/>
        <end position="147"/>
    </location>
</feature>
<dbReference type="PROSITE" id="PS00855">
    <property type="entry name" value="SPASE_II"/>
    <property type="match status" value="1"/>
</dbReference>
<evidence type="ECO:0000256" key="9">
    <source>
        <dbReference type="HAMAP-Rule" id="MF_00161"/>
    </source>
</evidence>
<evidence type="ECO:0000256" key="7">
    <source>
        <dbReference type="ARBA" id="ARBA00022989"/>
    </source>
</evidence>
<evidence type="ECO:0000256" key="4">
    <source>
        <dbReference type="ARBA" id="ARBA00022692"/>
    </source>
</evidence>
<protein>
    <recommendedName>
        <fullName evidence="9">Lipoprotein signal peptidase</fullName>
        <ecNumber evidence="9">3.4.23.36</ecNumber>
    </recommendedName>
    <alternativeName>
        <fullName evidence="9">Prolipoprotein signal peptidase</fullName>
    </alternativeName>
    <alternativeName>
        <fullName evidence="9">Signal peptidase II</fullName>
        <shortName evidence="9">SPase II</shortName>
    </alternativeName>
</protein>
<evidence type="ECO:0000256" key="5">
    <source>
        <dbReference type="ARBA" id="ARBA00022750"/>
    </source>
</evidence>
<evidence type="ECO:0000313" key="12">
    <source>
        <dbReference type="EMBL" id="SDI66869.1"/>
    </source>
</evidence>
<gene>
    <name evidence="9" type="primary">lspA</name>
    <name evidence="12" type="ORF">SAMN04488123_104147</name>
</gene>
<keyword evidence="8 9" id="KW-0472">Membrane</keyword>
<dbReference type="Pfam" id="PF01252">
    <property type="entry name" value="Peptidase_A8"/>
    <property type="match status" value="1"/>
</dbReference>
<keyword evidence="13" id="KW-1185">Reference proteome</keyword>
<dbReference type="Proteomes" id="UP000198853">
    <property type="component" value="Unassembled WGS sequence"/>
</dbReference>